<evidence type="ECO:0000313" key="3">
    <source>
        <dbReference type="Proteomes" id="UP000216998"/>
    </source>
</evidence>
<evidence type="ECO:0008006" key="4">
    <source>
        <dbReference type="Google" id="ProtNLM"/>
    </source>
</evidence>
<gene>
    <name evidence="2" type="ORF">CHU95_03500</name>
</gene>
<evidence type="ECO:0000256" key="1">
    <source>
        <dbReference type="SAM" id="MobiDB-lite"/>
    </source>
</evidence>
<organism evidence="2 3">
    <name type="scientific">Niveispirillum lacus</name>
    <dbReference type="NCBI Taxonomy" id="1981099"/>
    <lineage>
        <taxon>Bacteria</taxon>
        <taxon>Pseudomonadati</taxon>
        <taxon>Pseudomonadota</taxon>
        <taxon>Alphaproteobacteria</taxon>
        <taxon>Rhodospirillales</taxon>
        <taxon>Azospirillaceae</taxon>
        <taxon>Niveispirillum</taxon>
    </lineage>
</organism>
<reference evidence="2 3" key="1">
    <citation type="submission" date="2017-07" db="EMBL/GenBank/DDBJ databases">
        <title>Niveispirillum cyanobacteriorum sp. nov., isolated from cyanobacterial aggregates in a eutrophic lake.</title>
        <authorList>
            <person name="Cai H."/>
        </authorList>
    </citation>
    <scope>NUCLEOTIDE SEQUENCE [LARGE SCALE GENOMIC DNA]</scope>
    <source>
        <strain evidence="3">TH1-14</strain>
    </source>
</reference>
<dbReference type="AlphaFoldDB" id="A0A255Z5W2"/>
<proteinExistence type="predicted"/>
<dbReference type="SUPFAM" id="SSF50249">
    <property type="entry name" value="Nucleic acid-binding proteins"/>
    <property type="match status" value="1"/>
</dbReference>
<dbReference type="EMBL" id="NOXU01000020">
    <property type="protein sequence ID" value="OYQ36846.1"/>
    <property type="molecule type" value="Genomic_DNA"/>
</dbReference>
<sequence length="599" mass="65324">MGILDIFRLFFLNGPPSVVPTAEMPITDRGNDLEVGDLVTGSISYVGPKFYKVQISHGRIGHVGGYHIPREKADVSSYYQRGDRLQVVVLGPSRSKPGEYTCSETLVEEMIRRVDLSTLSVGDEVEVRVTRPAEDKTDVSYGKAKGFVPHARFTGGPERKYALIAGQVIKVRVDWIDVPELEDSLPPSKLHSSFAASLCLVPAQPLQTVPWDVGAVACRMHVDVRLPRKVDVICQWCLERLADGADCAALVAETGLPSDSVHAIAHLLAEHGLVKPKSWIPTARGKSLLTALAKAADAKRHPVRFLFASAMPTNARFLPAATEPAERVPGSVEALQDKVQELRLRADTSSALSGLYTALPDACPETTREALSDQWLRVSLQVGHHAIPVTLSVPKAFLTEGLYRHFTTAEREPPERVPHCREYARVVLLVRLKVTLETPKDAVPERQDEEIYLEPASGTLWHSDPERNTRMQCITGDILPVLPLDFARRLAFIGRLIEVQPLGWNKAILHGTRGTSIPVENGRDHGQGWGRDGGENARPGRPPGTAGGSVGRSRRDSGRAGLQRHEGEDRRGARGDRAVGATVSSGTRNSEENGGANTT</sequence>
<dbReference type="RefSeq" id="WP_094453783.1">
    <property type="nucleotide sequence ID" value="NZ_NOXU01000020.1"/>
</dbReference>
<name>A0A255Z5W2_9PROT</name>
<keyword evidence="3" id="KW-1185">Reference proteome</keyword>
<feature type="region of interest" description="Disordered" evidence="1">
    <location>
        <begin position="514"/>
        <end position="599"/>
    </location>
</feature>
<evidence type="ECO:0000313" key="2">
    <source>
        <dbReference type="EMBL" id="OYQ36846.1"/>
    </source>
</evidence>
<accession>A0A255Z5W2</accession>
<dbReference type="InterPro" id="IPR012340">
    <property type="entry name" value="NA-bd_OB-fold"/>
</dbReference>
<comment type="caution">
    <text evidence="2">The sequence shown here is derived from an EMBL/GenBank/DDBJ whole genome shotgun (WGS) entry which is preliminary data.</text>
</comment>
<dbReference type="Proteomes" id="UP000216998">
    <property type="component" value="Unassembled WGS sequence"/>
</dbReference>
<protein>
    <recommendedName>
        <fullName evidence="4">S1 motif domain-containing protein</fullName>
    </recommendedName>
</protein>
<feature type="compositionally biased region" description="Basic and acidic residues" evidence="1">
    <location>
        <begin position="553"/>
        <end position="577"/>
    </location>
</feature>